<keyword evidence="5 11" id="KW-0812">Transmembrane</keyword>
<dbReference type="PRINTS" id="PR00784">
    <property type="entry name" value="MTUNCOUPLING"/>
</dbReference>
<reference evidence="13 14" key="1">
    <citation type="submission" date="2021-06" db="EMBL/GenBank/DDBJ databases">
        <title>Caerostris darwini draft genome.</title>
        <authorList>
            <person name="Kono N."/>
            <person name="Arakawa K."/>
        </authorList>
    </citation>
    <scope>NUCLEOTIDE SEQUENCE [LARGE SCALE GENOMIC DNA]</scope>
</reference>
<keyword evidence="10 11" id="KW-0472">Membrane</keyword>
<feature type="repeat" description="Solcar" evidence="11">
    <location>
        <begin position="157"/>
        <end position="245"/>
    </location>
</feature>
<evidence type="ECO:0000256" key="1">
    <source>
        <dbReference type="ARBA" id="ARBA00004225"/>
    </source>
</evidence>
<feature type="repeat" description="Solcar" evidence="11">
    <location>
        <begin position="254"/>
        <end position="339"/>
    </location>
</feature>
<keyword evidence="9" id="KW-0496">Mitochondrion</keyword>
<sequence>METDQIIVIMKNVCHRTELKKNLVGRGAEIPVHLHQAATNTLVYPFSQPLRQEPTVGVKFVSAGTAACIADMITFPLDVAKVRLQIQGEGLATNTLRNKGMFGMMVNIIQKEGPKSLYNGLCAGLQRQMCFASVRIGLYDSVKNQYNDIASGVIPAGHVSIRILAGVTTGGMSVVFAQPTDVVKVRMQAQVSGVAQRYVGTMSAYRTIAVEEGMKGLWKGTLPNITRNAIVNAAELVCYDLIKEFILTRNLMSDNVPCHFTSAFAAGFCATVVASPVDVVKTRFMNSHHGQYTGAIDCALKMFKEGGFTSFYKGFMPSFIRLGSWNICMFVTFEQLKRLFTHLNQGSIVPPVPKVYAAIPSATPKEAVPVGKPHHFCPIVINQWD</sequence>
<gene>
    <name evidence="13" type="primary">UCP3</name>
    <name evidence="13" type="ORF">CDAR_253541</name>
</gene>
<feature type="repeat" description="Solcar" evidence="11">
    <location>
        <begin position="54"/>
        <end position="145"/>
    </location>
</feature>
<dbReference type="FunFam" id="1.50.40.10:FF:000008">
    <property type="entry name" value="Mitochondrial uncoupling protein 2"/>
    <property type="match status" value="1"/>
</dbReference>
<dbReference type="InterPro" id="IPR023395">
    <property type="entry name" value="MCP_dom_sf"/>
</dbReference>
<evidence type="ECO:0000256" key="8">
    <source>
        <dbReference type="ARBA" id="ARBA00022989"/>
    </source>
</evidence>
<organism evidence="13 14">
    <name type="scientific">Caerostris darwini</name>
    <dbReference type="NCBI Taxonomy" id="1538125"/>
    <lineage>
        <taxon>Eukaryota</taxon>
        <taxon>Metazoa</taxon>
        <taxon>Ecdysozoa</taxon>
        <taxon>Arthropoda</taxon>
        <taxon>Chelicerata</taxon>
        <taxon>Arachnida</taxon>
        <taxon>Araneae</taxon>
        <taxon>Araneomorphae</taxon>
        <taxon>Entelegynae</taxon>
        <taxon>Araneoidea</taxon>
        <taxon>Araneidae</taxon>
        <taxon>Caerostris</taxon>
    </lineage>
</organism>
<comment type="subcellular location">
    <subcellularLocation>
        <location evidence="2">Mitochondrion inner membrane</location>
    </subcellularLocation>
    <subcellularLocation>
        <location evidence="1">Mitochondrion membrane</location>
        <topology evidence="1">Multi-pass membrane protein</topology>
    </subcellularLocation>
</comment>
<keyword evidence="8" id="KW-1133">Transmembrane helix</keyword>
<dbReference type="InterPro" id="IPR018108">
    <property type="entry name" value="MCP_transmembrane"/>
</dbReference>
<evidence type="ECO:0000256" key="9">
    <source>
        <dbReference type="ARBA" id="ARBA00023128"/>
    </source>
</evidence>
<dbReference type="Gene3D" id="1.50.40.10">
    <property type="entry name" value="Mitochondrial carrier domain"/>
    <property type="match status" value="1"/>
</dbReference>
<evidence type="ECO:0000256" key="4">
    <source>
        <dbReference type="ARBA" id="ARBA00022448"/>
    </source>
</evidence>
<evidence type="ECO:0000256" key="3">
    <source>
        <dbReference type="ARBA" id="ARBA00006375"/>
    </source>
</evidence>
<evidence type="ECO:0000313" key="14">
    <source>
        <dbReference type="Proteomes" id="UP001054837"/>
    </source>
</evidence>
<comment type="similarity">
    <text evidence="3 12">Belongs to the mitochondrial carrier (TC 2.A.29) family.</text>
</comment>
<evidence type="ECO:0000256" key="12">
    <source>
        <dbReference type="RuleBase" id="RU000488"/>
    </source>
</evidence>
<evidence type="ECO:0000256" key="5">
    <source>
        <dbReference type="ARBA" id="ARBA00022692"/>
    </source>
</evidence>
<evidence type="ECO:0000313" key="13">
    <source>
        <dbReference type="EMBL" id="GIX72444.1"/>
    </source>
</evidence>
<dbReference type="PROSITE" id="PS50920">
    <property type="entry name" value="SOLCAR"/>
    <property type="match status" value="3"/>
</dbReference>
<dbReference type="InterPro" id="IPR050391">
    <property type="entry name" value="Mito_Metabolite_Transporter"/>
</dbReference>
<dbReference type="InterPro" id="IPR002067">
    <property type="entry name" value="MCP"/>
</dbReference>
<dbReference type="GO" id="GO:0005743">
    <property type="term" value="C:mitochondrial inner membrane"/>
    <property type="evidence" value="ECO:0007669"/>
    <property type="project" value="UniProtKB-SubCell"/>
</dbReference>
<evidence type="ECO:0000256" key="6">
    <source>
        <dbReference type="ARBA" id="ARBA00022737"/>
    </source>
</evidence>
<keyword evidence="6" id="KW-0677">Repeat</keyword>
<evidence type="ECO:0000256" key="10">
    <source>
        <dbReference type="ARBA" id="ARBA00023136"/>
    </source>
</evidence>
<dbReference type="Pfam" id="PF00153">
    <property type="entry name" value="Mito_carr"/>
    <property type="match status" value="3"/>
</dbReference>
<proteinExistence type="inferred from homology"/>
<dbReference type="SUPFAM" id="SSF103506">
    <property type="entry name" value="Mitochondrial carrier"/>
    <property type="match status" value="1"/>
</dbReference>
<dbReference type="AlphaFoldDB" id="A0AAV4MIS5"/>
<name>A0AAV4MIS5_9ARAC</name>
<evidence type="ECO:0000256" key="2">
    <source>
        <dbReference type="ARBA" id="ARBA00004273"/>
    </source>
</evidence>
<comment type="caution">
    <text evidence="13">The sequence shown here is derived from an EMBL/GenBank/DDBJ whole genome shotgun (WGS) entry which is preliminary data.</text>
</comment>
<evidence type="ECO:0000256" key="7">
    <source>
        <dbReference type="ARBA" id="ARBA00022792"/>
    </source>
</evidence>
<protein>
    <submittedName>
        <fullName evidence="13">Mitochondrial uncoupling protein 3</fullName>
    </submittedName>
</protein>
<dbReference type="EMBL" id="BPLQ01000530">
    <property type="protein sequence ID" value="GIX72444.1"/>
    <property type="molecule type" value="Genomic_DNA"/>
</dbReference>
<dbReference type="GO" id="GO:0055085">
    <property type="term" value="P:transmembrane transport"/>
    <property type="evidence" value="ECO:0007669"/>
    <property type="project" value="InterPro"/>
</dbReference>
<keyword evidence="4 12" id="KW-0813">Transport</keyword>
<dbReference type="PANTHER" id="PTHR45618">
    <property type="entry name" value="MITOCHONDRIAL DICARBOXYLATE CARRIER-RELATED"/>
    <property type="match status" value="1"/>
</dbReference>
<keyword evidence="14" id="KW-1185">Reference proteome</keyword>
<keyword evidence="7" id="KW-0999">Mitochondrion inner membrane</keyword>
<accession>A0AAV4MIS5</accession>
<dbReference type="Proteomes" id="UP001054837">
    <property type="component" value="Unassembled WGS sequence"/>
</dbReference>
<evidence type="ECO:0000256" key="11">
    <source>
        <dbReference type="PROSITE-ProRule" id="PRU00282"/>
    </source>
</evidence>